<feature type="binding site" evidence="9">
    <location>
        <position position="44"/>
    </location>
    <ligand>
        <name>substrate</name>
    </ligand>
</feature>
<protein>
    <recommendedName>
        <fullName evidence="9">Phosphopantetheine adenylyltransferase</fullName>
        <ecNumber evidence="9">2.7.7.3</ecNumber>
    </recommendedName>
    <alternativeName>
        <fullName evidence="9">Dephospho-CoA pyrophosphorylase</fullName>
    </alternativeName>
    <alternativeName>
        <fullName evidence="9">Pantetheine-phosphate adenylyltransferase</fullName>
        <shortName evidence="9">PPAT</shortName>
    </alternativeName>
</protein>
<evidence type="ECO:0000256" key="7">
    <source>
        <dbReference type="ARBA" id="ARBA00022993"/>
    </source>
</evidence>
<feature type="binding site" evidence="9">
    <location>
        <position position="76"/>
    </location>
    <ligand>
        <name>substrate</name>
    </ligand>
</feature>
<evidence type="ECO:0000256" key="5">
    <source>
        <dbReference type="ARBA" id="ARBA00022840"/>
    </source>
</evidence>
<comment type="pathway">
    <text evidence="9">Cofactor biosynthesis; coenzyme A biosynthesis; CoA from (R)-pantothenate: step 4/5.</text>
</comment>
<dbReference type="GO" id="GO:0015937">
    <property type="term" value="P:coenzyme A biosynthetic process"/>
    <property type="evidence" value="ECO:0007669"/>
    <property type="project" value="UniProtKB-UniRule"/>
</dbReference>
<comment type="subcellular location">
    <subcellularLocation>
        <location evidence="9">Cytoplasm</location>
    </subcellularLocation>
</comment>
<dbReference type="EC" id="2.7.7.3" evidence="9"/>
<evidence type="ECO:0000256" key="3">
    <source>
        <dbReference type="ARBA" id="ARBA00022695"/>
    </source>
</evidence>
<comment type="subunit">
    <text evidence="9">Homohexamer.</text>
</comment>
<comment type="similarity">
    <text evidence="9">Belongs to the bacterial CoaD family.</text>
</comment>
<keyword evidence="5 9" id="KW-0067">ATP-binding</keyword>
<evidence type="ECO:0000256" key="6">
    <source>
        <dbReference type="ARBA" id="ARBA00022842"/>
    </source>
</evidence>
<dbReference type="GO" id="GO:0005737">
    <property type="term" value="C:cytoplasm"/>
    <property type="evidence" value="ECO:0007669"/>
    <property type="project" value="UniProtKB-SubCell"/>
</dbReference>
<dbReference type="InterPro" id="IPR014729">
    <property type="entry name" value="Rossmann-like_a/b/a_fold"/>
</dbReference>
<organism evidence="11 12">
    <name type="scientific">Candidatus Mcinerneyibacterium aminivorans</name>
    <dbReference type="NCBI Taxonomy" id="2703815"/>
    <lineage>
        <taxon>Bacteria</taxon>
        <taxon>Candidatus Macinerneyibacteriota</taxon>
        <taxon>Candidatus Mcinerneyibacteria</taxon>
        <taxon>Candidatus Mcinerneyibacteriales</taxon>
        <taxon>Candidatus Mcinerneyibacteriaceae</taxon>
        <taxon>Candidatus Mcinerneyibacterium</taxon>
    </lineage>
</organism>
<dbReference type="GO" id="GO:0004595">
    <property type="term" value="F:pantetheine-phosphate adenylyltransferase activity"/>
    <property type="evidence" value="ECO:0007669"/>
    <property type="project" value="UniProtKB-UniRule"/>
</dbReference>
<keyword evidence="7 9" id="KW-0173">Coenzyme A biosynthesis</keyword>
<evidence type="ECO:0000259" key="10">
    <source>
        <dbReference type="Pfam" id="PF01467"/>
    </source>
</evidence>
<dbReference type="GO" id="GO:0005524">
    <property type="term" value="F:ATP binding"/>
    <property type="evidence" value="ECO:0007669"/>
    <property type="project" value="UniProtKB-KW"/>
</dbReference>
<dbReference type="NCBIfam" id="TIGR00125">
    <property type="entry name" value="cyt_tran_rel"/>
    <property type="match status" value="1"/>
</dbReference>
<feature type="binding site" evidence="9">
    <location>
        <begin position="91"/>
        <end position="93"/>
    </location>
    <ligand>
        <name>ATP</name>
        <dbReference type="ChEBI" id="CHEBI:30616"/>
    </ligand>
</feature>
<comment type="function">
    <text evidence="9">Reversibly transfers an adenylyl group from ATP to 4'-phosphopantetheine, yielding dephospho-CoA (dPCoA) and pyrophosphate.</text>
</comment>
<evidence type="ECO:0000313" key="11">
    <source>
        <dbReference type="EMBL" id="TYB30246.1"/>
    </source>
</evidence>
<sequence>MLKSKEGIYPGTFDPITKGHINIVKRSLKFFDKLIIAVAQNEEKNPLFDVNERVNMIKEVFKNNDNIDVIAFDGLLVNLARNLDVKVIIRGLRAVSDFEYELQIALTNRQLCKDFESLFLMPSIEYVYLSSSVVKEIASKNGKLSKFVPDNVKKKLKEKFEK</sequence>
<dbReference type="SUPFAM" id="SSF52374">
    <property type="entry name" value="Nucleotidylyl transferase"/>
    <property type="match status" value="1"/>
</dbReference>
<feature type="binding site" evidence="9">
    <location>
        <begin position="126"/>
        <end position="132"/>
    </location>
    <ligand>
        <name>ATP</name>
        <dbReference type="ChEBI" id="CHEBI:30616"/>
    </ligand>
</feature>
<evidence type="ECO:0000256" key="2">
    <source>
        <dbReference type="ARBA" id="ARBA00022679"/>
    </source>
</evidence>
<dbReference type="InterPro" id="IPR001980">
    <property type="entry name" value="PPAT"/>
</dbReference>
<dbReference type="PANTHER" id="PTHR21342">
    <property type="entry name" value="PHOSPHOPANTETHEINE ADENYLYLTRANSFERASE"/>
    <property type="match status" value="1"/>
</dbReference>
<proteinExistence type="inferred from homology"/>
<evidence type="ECO:0000256" key="8">
    <source>
        <dbReference type="ARBA" id="ARBA00029346"/>
    </source>
</evidence>
<dbReference type="AlphaFoldDB" id="A0A5D0MB00"/>
<dbReference type="PRINTS" id="PR01020">
    <property type="entry name" value="LPSBIOSNTHSS"/>
</dbReference>
<feature type="binding site" evidence="9">
    <location>
        <position position="90"/>
    </location>
    <ligand>
        <name>substrate</name>
    </ligand>
</feature>
<accession>A0A5D0MB00</accession>
<comment type="cofactor">
    <cofactor evidence="9">
        <name>Mg(2+)</name>
        <dbReference type="ChEBI" id="CHEBI:18420"/>
    </cofactor>
</comment>
<evidence type="ECO:0000256" key="9">
    <source>
        <dbReference type="HAMAP-Rule" id="MF_00151"/>
    </source>
</evidence>
<dbReference type="HAMAP" id="MF_00151">
    <property type="entry name" value="PPAT_bact"/>
    <property type="match status" value="1"/>
</dbReference>
<dbReference type="Proteomes" id="UP000324143">
    <property type="component" value="Unassembled WGS sequence"/>
</dbReference>
<dbReference type="InterPro" id="IPR004821">
    <property type="entry name" value="Cyt_trans-like"/>
</dbReference>
<keyword evidence="4 9" id="KW-0547">Nucleotide-binding</keyword>
<evidence type="ECO:0000256" key="1">
    <source>
        <dbReference type="ARBA" id="ARBA00022490"/>
    </source>
</evidence>
<name>A0A5D0MB00_9BACT</name>
<keyword evidence="1 9" id="KW-0963">Cytoplasm</keyword>
<dbReference type="EMBL" id="VSIX01000167">
    <property type="protein sequence ID" value="TYB30246.1"/>
    <property type="molecule type" value="Genomic_DNA"/>
</dbReference>
<dbReference type="CDD" id="cd02163">
    <property type="entry name" value="PPAT"/>
    <property type="match status" value="1"/>
</dbReference>
<reference evidence="11" key="1">
    <citation type="submission" date="2019-08" db="EMBL/GenBank/DDBJ databases">
        <title>Genomic characterization of a novel candidate phylum (ARYD3) from a high temperature, high salinity tertiary oil reservoir in north central Oklahoma, USA.</title>
        <authorList>
            <person name="Youssef N.H."/>
            <person name="Yadav A."/>
            <person name="Elshahed M.S."/>
        </authorList>
    </citation>
    <scope>NUCLEOTIDE SEQUENCE [LARGE SCALE GENOMIC DNA]</scope>
    <source>
        <strain evidence="11">ARYD3</strain>
    </source>
</reference>
<keyword evidence="3 9" id="KW-0548">Nucleotidyltransferase</keyword>
<feature type="binding site" evidence="9">
    <location>
        <begin position="12"/>
        <end position="13"/>
    </location>
    <ligand>
        <name>ATP</name>
        <dbReference type="ChEBI" id="CHEBI:30616"/>
    </ligand>
</feature>
<feature type="binding site" evidence="9">
    <location>
        <position position="12"/>
    </location>
    <ligand>
        <name>substrate</name>
    </ligand>
</feature>
<evidence type="ECO:0000256" key="4">
    <source>
        <dbReference type="ARBA" id="ARBA00022741"/>
    </source>
</evidence>
<feature type="site" description="Transition state stabilizer" evidence="9">
    <location>
        <position position="20"/>
    </location>
</feature>
<feature type="binding site" evidence="9">
    <location>
        <position position="101"/>
    </location>
    <ligand>
        <name>ATP</name>
        <dbReference type="ChEBI" id="CHEBI:30616"/>
    </ligand>
</feature>
<dbReference type="UniPathway" id="UPA00241">
    <property type="reaction ID" value="UER00355"/>
</dbReference>
<dbReference type="NCBIfam" id="TIGR01510">
    <property type="entry name" value="coaD_prev_kdtB"/>
    <property type="match status" value="1"/>
</dbReference>
<keyword evidence="12" id="KW-1185">Reference proteome</keyword>
<gene>
    <name evidence="9 11" type="primary">coaD</name>
    <name evidence="11" type="ORF">FXF47_10205</name>
</gene>
<dbReference type="Pfam" id="PF01467">
    <property type="entry name" value="CTP_transf_like"/>
    <property type="match status" value="1"/>
</dbReference>
<dbReference type="Gene3D" id="3.40.50.620">
    <property type="entry name" value="HUPs"/>
    <property type="match status" value="1"/>
</dbReference>
<comment type="caution">
    <text evidence="11">The sequence shown here is derived from an EMBL/GenBank/DDBJ whole genome shotgun (WGS) entry which is preliminary data.</text>
</comment>
<keyword evidence="6 9" id="KW-0460">Magnesium</keyword>
<comment type="catalytic activity">
    <reaction evidence="8 9">
        <text>(R)-4'-phosphopantetheine + ATP + H(+) = 3'-dephospho-CoA + diphosphate</text>
        <dbReference type="Rhea" id="RHEA:19801"/>
        <dbReference type="ChEBI" id="CHEBI:15378"/>
        <dbReference type="ChEBI" id="CHEBI:30616"/>
        <dbReference type="ChEBI" id="CHEBI:33019"/>
        <dbReference type="ChEBI" id="CHEBI:57328"/>
        <dbReference type="ChEBI" id="CHEBI:61723"/>
        <dbReference type="EC" id="2.7.7.3"/>
    </reaction>
</comment>
<feature type="domain" description="Cytidyltransferase-like" evidence="10">
    <location>
        <begin position="8"/>
        <end position="136"/>
    </location>
</feature>
<keyword evidence="2 9" id="KW-0808">Transferase</keyword>
<evidence type="ECO:0000313" key="12">
    <source>
        <dbReference type="Proteomes" id="UP000324143"/>
    </source>
</evidence>
<dbReference type="PANTHER" id="PTHR21342:SF1">
    <property type="entry name" value="PHOSPHOPANTETHEINE ADENYLYLTRANSFERASE"/>
    <property type="match status" value="1"/>
</dbReference>
<feature type="binding site" evidence="9">
    <location>
        <position position="20"/>
    </location>
    <ligand>
        <name>ATP</name>
        <dbReference type="ChEBI" id="CHEBI:30616"/>
    </ligand>
</feature>